<comment type="similarity">
    <text evidence="1">Belongs to the leucine-binding protein family.</text>
</comment>
<evidence type="ECO:0000313" key="5">
    <source>
        <dbReference type="Proteomes" id="UP001367030"/>
    </source>
</evidence>
<dbReference type="InterPro" id="IPR028082">
    <property type="entry name" value="Peripla_BP_I"/>
</dbReference>
<comment type="caution">
    <text evidence="4">The sequence shown here is derived from an EMBL/GenBank/DDBJ whole genome shotgun (WGS) entry which is preliminary data.</text>
</comment>
<dbReference type="InterPro" id="IPR028081">
    <property type="entry name" value="Leu-bd"/>
</dbReference>
<dbReference type="PROSITE" id="PS51318">
    <property type="entry name" value="TAT"/>
    <property type="match status" value="1"/>
</dbReference>
<keyword evidence="2" id="KW-0732">Signal</keyword>
<sequence>MTSLKRRTLIQAASAAAVLGAAGTRFSSLAHSQGTPVKIGAMLPMSGIGAEAGAAWLNGIKAAQLQWNANGGLLGRQIEIVVRDDKFTSAGAVSAVRELAGEGVNVSIGAGQSPMALAIAPILGELKSVVVAPAPSVMSVTHENFSRNFFRLSSNALMLYGGIGNLMTSKFTDVQTWAVIAPDSENGRDVARYFKAGVEQAAAKSGRKVKVMEPVFASLNKADYKIEINNLMNSGAEGLFIGLTAAPCVSLLQQGRAVGMDKKFKVIGEAGTELMIAKAMQKSTPQNLWGVTFWAPELEPFKSQFPVSKDLSEYIVKVAGTPYVPGIVQASHRSALAIFNAVKKANSTETDAVIQALEGLQFDTAAGPYRIRKEDHQGIGSFYFAKIGARDAAPGYGLEQVVRLDETEIVEPAAPGRKFEG</sequence>
<dbReference type="PANTHER" id="PTHR30483:SF37">
    <property type="entry name" value="ABC TRANSPORTER SUBSTRATE-BINDING PROTEIN"/>
    <property type="match status" value="1"/>
</dbReference>
<dbReference type="EMBL" id="JBBKZS010000038">
    <property type="protein sequence ID" value="MEJ8859806.1"/>
    <property type="molecule type" value="Genomic_DNA"/>
</dbReference>
<evidence type="ECO:0000256" key="1">
    <source>
        <dbReference type="ARBA" id="ARBA00010062"/>
    </source>
</evidence>
<dbReference type="Proteomes" id="UP001367030">
    <property type="component" value="Unassembled WGS sequence"/>
</dbReference>
<dbReference type="CDD" id="cd06330">
    <property type="entry name" value="PBP1_As_SBP-like"/>
    <property type="match status" value="1"/>
</dbReference>
<feature type="domain" description="Leucine-binding protein" evidence="3">
    <location>
        <begin position="36"/>
        <end position="388"/>
    </location>
</feature>
<dbReference type="RefSeq" id="WP_340339841.1">
    <property type="nucleotide sequence ID" value="NZ_JBBKZS010000038.1"/>
</dbReference>
<dbReference type="PANTHER" id="PTHR30483">
    <property type="entry name" value="LEUCINE-SPECIFIC-BINDING PROTEIN"/>
    <property type="match status" value="1"/>
</dbReference>
<dbReference type="Pfam" id="PF13458">
    <property type="entry name" value="Peripla_BP_6"/>
    <property type="match status" value="1"/>
</dbReference>
<protein>
    <submittedName>
        <fullName evidence="4">ABC transporter substrate-binding protein</fullName>
    </submittedName>
</protein>
<dbReference type="SUPFAM" id="SSF53822">
    <property type="entry name" value="Periplasmic binding protein-like I"/>
    <property type="match status" value="1"/>
</dbReference>
<keyword evidence="5" id="KW-1185">Reference proteome</keyword>
<evidence type="ECO:0000259" key="3">
    <source>
        <dbReference type="Pfam" id="PF13458"/>
    </source>
</evidence>
<name>A0ABU8XJY6_9BURK</name>
<accession>A0ABU8XJY6</accession>
<evidence type="ECO:0000313" key="4">
    <source>
        <dbReference type="EMBL" id="MEJ8859806.1"/>
    </source>
</evidence>
<proteinExistence type="inferred from homology"/>
<dbReference type="InterPro" id="IPR051010">
    <property type="entry name" value="BCAA_transport"/>
</dbReference>
<dbReference type="InterPro" id="IPR006311">
    <property type="entry name" value="TAT_signal"/>
</dbReference>
<dbReference type="Gene3D" id="3.40.50.2300">
    <property type="match status" value="2"/>
</dbReference>
<evidence type="ECO:0000256" key="2">
    <source>
        <dbReference type="ARBA" id="ARBA00022729"/>
    </source>
</evidence>
<gene>
    <name evidence="4" type="ORF">WKW79_35000</name>
</gene>
<reference evidence="4 5" key="1">
    <citation type="submission" date="2024-03" db="EMBL/GenBank/DDBJ databases">
        <title>Novel species of the genus Variovorax.</title>
        <authorList>
            <person name="Liu Q."/>
            <person name="Xin Y.-H."/>
        </authorList>
    </citation>
    <scope>NUCLEOTIDE SEQUENCE [LARGE SCALE GENOMIC DNA]</scope>
    <source>
        <strain evidence="4 5">KACC 18901</strain>
    </source>
</reference>
<organism evidence="4 5">
    <name type="scientific">Variovorax robiniae</name>
    <dbReference type="NCBI Taxonomy" id="1836199"/>
    <lineage>
        <taxon>Bacteria</taxon>
        <taxon>Pseudomonadati</taxon>
        <taxon>Pseudomonadota</taxon>
        <taxon>Betaproteobacteria</taxon>
        <taxon>Burkholderiales</taxon>
        <taxon>Comamonadaceae</taxon>
        <taxon>Variovorax</taxon>
    </lineage>
</organism>